<proteinExistence type="predicted"/>
<keyword evidence="5" id="KW-0811">Translocation</keyword>
<comment type="subcellular location">
    <subcellularLocation>
        <location evidence="1">Nucleus</location>
        <location evidence="1">Nuclear pore complex</location>
    </subcellularLocation>
</comment>
<keyword evidence="2" id="KW-0813">Transport</keyword>
<dbReference type="Pfam" id="PF04096">
    <property type="entry name" value="Nucleoporin2"/>
    <property type="match status" value="1"/>
</dbReference>
<evidence type="ECO:0000313" key="12">
    <source>
        <dbReference type="Proteomes" id="UP001161247"/>
    </source>
</evidence>
<feature type="compositionally biased region" description="Low complexity" evidence="9">
    <location>
        <begin position="310"/>
        <end position="319"/>
    </location>
</feature>
<dbReference type="GO" id="GO:0000973">
    <property type="term" value="P:post-transcriptional tethering of RNA polymerase II gene DNA at nuclear periphery"/>
    <property type="evidence" value="ECO:0007669"/>
    <property type="project" value="TreeGrafter"/>
</dbReference>
<sequence length="860" mass="90804">MFGGSSSIPGFGQSAMFGQNTNSVNRNPFAVAASGAPAGNPFGLTTTPAANSTGSNNNPFQPTSVFGQTNQASNPFSNSLGGSVANSSPFNTSSNYSFGNYGSIFGQKTDTNKGNNTFSFGGSSGTSSAFNNNTSSAAGIFSGNSNSGFGNTLSAPALATTTSSLFTAALGPSHGNGGLIFGQTNSATSSKNAFGITAGPQITATKYVPTPSEDGPQFKIVSISAMHNSQSKSHEELRFEDHQLSVDKGSKSTSTLAPAASIGTWRTFLPTAPSSVASGSNFPSNTNPSSNFQSQQQPSSTMFPGTGFPSNVSSSTSSGVITSQTQYKFPSNPVSQFSFQTQPTVSNTMSTGTGSQGTLGTGFNFPSQPQPNPSSTPSMFPSSVQPVTSNAMPSVFSFQTQPQAITSSAPSMLPSPFQPVTSNATPSGLSFQTQPQAITSSAPSMFTSPVQPITSNAASTGLGPWNQQFPSSPSPVLTPQGQPQSPMSNFPSTGTSPIQTSTPTVLTWAKPPTTQTTAGNHSITNSIFQQPPSGSLKSDIHNQNSISIPTVANPFGEKSTVRTTNNSQISSISVHGGISSMTSEKPTSVKRVSMLSARNLTLSRTKLSFQKYKPKDDGQKVPFYEEKSFSSGKVSISLNPRQNPRAWVLNPSTLDTRSTRSALLEEVSSDFETGISNDNTGKHTDSAVDGNFDDSARNQTVPNDYAASVDALLPKLQSPDYYVIPPIQELAARERVEPGFCSHVKDFVVGRKGYGSIKFLREIDVRNLDLESLIKFKNREVLVYPDESKKPQVGKGLNKPAEITLLNIKCIDKATGKQYVDGPKVDRGREMLMKKAADQGVEFVSYEPAQGEWKFRVQHF</sequence>
<dbReference type="GO" id="GO:0017056">
    <property type="term" value="F:structural constituent of nuclear pore"/>
    <property type="evidence" value="ECO:0007669"/>
    <property type="project" value="InterPro"/>
</dbReference>
<dbReference type="Gene3D" id="1.10.10.2360">
    <property type="match status" value="1"/>
</dbReference>
<dbReference type="GO" id="GO:0006405">
    <property type="term" value="P:RNA export from nucleus"/>
    <property type="evidence" value="ECO:0007669"/>
    <property type="project" value="TreeGrafter"/>
</dbReference>
<feature type="compositionally biased region" description="Polar residues" evidence="9">
    <location>
        <begin position="453"/>
        <end position="505"/>
    </location>
</feature>
<protein>
    <submittedName>
        <fullName evidence="11">OLC1v1019969C4</fullName>
    </submittedName>
</protein>
<dbReference type="PROSITE" id="PS51434">
    <property type="entry name" value="NUP_C"/>
    <property type="match status" value="1"/>
</dbReference>
<dbReference type="GO" id="GO:0003723">
    <property type="term" value="F:RNA binding"/>
    <property type="evidence" value="ECO:0007669"/>
    <property type="project" value="TreeGrafter"/>
</dbReference>
<evidence type="ECO:0000256" key="9">
    <source>
        <dbReference type="SAM" id="MobiDB-lite"/>
    </source>
</evidence>
<evidence type="ECO:0000256" key="2">
    <source>
        <dbReference type="ARBA" id="ARBA00022448"/>
    </source>
</evidence>
<reference evidence="11" key="1">
    <citation type="submission" date="2023-03" db="EMBL/GenBank/DDBJ databases">
        <authorList>
            <person name="Julca I."/>
        </authorList>
    </citation>
    <scope>NUCLEOTIDE SEQUENCE</scope>
</reference>
<dbReference type="AlphaFoldDB" id="A0AAV1EF70"/>
<dbReference type="GO" id="GO:0034398">
    <property type="term" value="P:telomere tethering at nuclear periphery"/>
    <property type="evidence" value="ECO:0007669"/>
    <property type="project" value="TreeGrafter"/>
</dbReference>
<evidence type="ECO:0000256" key="1">
    <source>
        <dbReference type="ARBA" id="ARBA00004567"/>
    </source>
</evidence>
<keyword evidence="4" id="KW-0653">Protein transport</keyword>
<dbReference type="GO" id="GO:0044614">
    <property type="term" value="C:nuclear pore cytoplasmic filaments"/>
    <property type="evidence" value="ECO:0007669"/>
    <property type="project" value="TreeGrafter"/>
</dbReference>
<organism evidence="11 12">
    <name type="scientific">Oldenlandia corymbosa var. corymbosa</name>
    <dbReference type="NCBI Taxonomy" id="529605"/>
    <lineage>
        <taxon>Eukaryota</taxon>
        <taxon>Viridiplantae</taxon>
        <taxon>Streptophyta</taxon>
        <taxon>Embryophyta</taxon>
        <taxon>Tracheophyta</taxon>
        <taxon>Spermatophyta</taxon>
        <taxon>Magnoliopsida</taxon>
        <taxon>eudicotyledons</taxon>
        <taxon>Gunneridae</taxon>
        <taxon>Pentapetalae</taxon>
        <taxon>asterids</taxon>
        <taxon>lamiids</taxon>
        <taxon>Gentianales</taxon>
        <taxon>Rubiaceae</taxon>
        <taxon>Rubioideae</taxon>
        <taxon>Spermacoceae</taxon>
        <taxon>Hedyotis-Oldenlandia complex</taxon>
        <taxon>Oldenlandia</taxon>
    </lineage>
</organism>
<feature type="compositionally biased region" description="Polar residues" evidence="9">
    <location>
        <begin position="43"/>
        <end position="80"/>
    </location>
</feature>
<keyword evidence="12" id="KW-1185">Reference proteome</keyword>
<keyword evidence="3" id="KW-0509">mRNA transport</keyword>
<feature type="region of interest" description="Disordered" evidence="9">
    <location>
        <begin position="42"/>
        <end position="80"/>
    </location>
</feature>
<dbReference type="GO" id="GO:0048573">
    <property type="term" value="P:photoperiodism, flowering"/>
    <property type="evidence" value="ECO:0007669"/>
    <property type="project" value="UniProtKB-ARBA"/>
</dbReference>
<dbReference type="Gene3D" id="3.30.1610.10">
    <property type="entry name" value="Peptidase S59, nucleoporin"/>
    <property type="match status" value="1"/>
</dbReference>
<dbReference type="InterPro" id="IPR007230">
    <property type="entry name" value="Nup98_auto-Pept-S59_dom"/>
</dbReference>
<dbReference type="Proteomes" id="UP001161247">
    <property type="component" value="Chromosome 9"/>
</dbReference>
<feature type="region of interest" description="Disordered" evidence="9">
    <location>
        <begin position="672"/>
        <end position="699"/>
    </location>
</feature>
<dbReference type="PANTHER" id="PTHR23198">
    <property type="entry name" value="NUCLEOPORIN"/>
    <property type="match status" value="1"/>
</dbReference>
<dbReference type="InterPro" id="IPR037665">
    <property type="entry name" value="Nucleoporin_S59-like"/>
</dbReference>
<gene>
    <name evidence="11" type="ORF">OLC1_LOCUS24279</name>
</gene>
<feature type="region of interest" description="Disordered" evidence="9">
    <location>
        <begin position="453"/>
        <end position="520"/>
    </location>
</feature>
<evidence type="ECO:0000256" key="5">
    <source>
        <dbReference type="ARBA" id="ARBA00023010"/>
    </source>
</evidence>
<dbReference type="InterPro" id="IPR036903">
    <property type="entry name" value="Nup98_auto-Pept-S59_dom_sf"/>
</dbReference>
<dbReference type="SUPFAM" id="SSF82215">
    <property type="entry name" value="C-terminal autoproteolytic domain of nucleoporin nup98"/>
    <property type="match status" value="1"/>
</dbReference>
<name>A0AAV1EF70_OLDCO</name>
<evidence type="ECO:0000313" key="11">
    <source>
        <dbReference type="EMBL" id="CAI9118401.1"/>
    </source>
</evidence>
<evidence type="ECO:0000256" key="6">
    <source>
        <dbReference type="ARBA" id="ARBA00023132"/>
    </source>
</evidence>
<dbReference type="PANTHER" id="PTHR23198:SF19">
    <property type="entry name" value="NUCLEAR PORE COMPLEX PROTEIN NUP98A-LIKE ISOFORM X1"/>
    <property type="match status" value="1"/>
</dbReference>
<dbReference type="GO" id="GO:0006606">
    <property type="term" value="P:protein import into nucleus"/>
    <property type="evidence" value="ECO:0007669"/>
    <property type="project" value="TreeGrafter"/>
</dbReference>
<feature type="region of interest" description="Disordered" evidence="9">
    <location>
        <begin position="275"/>
        <end position="319"/>
    </location>
</feature>
<feature type="compositionally biased region" description="Low complexity" evidence="9">
    <location>
        <begin position="280"/>
        <end position="301"/>
    </location>
</feature>
<keyword evidence="7" id="KW-0539">Nucleus</keyword>
<dbReference type="GO" id="GO:0008139">
    <property type="term" value="F:nuclear localization sequence binding"/>
    <property type="evidence" value="ECO:0007669"/>
    <property type="project" value="TreeGrafter"/>
</dbReference>
<feature type="region of interest" description="Disordered" evidence="9">
    <location>
        <begin position="343"/>
        <end position="386"/>
    </location>
</feature>
<evidence type="ECO:0000256" key="3">
    <source>
        <dbReference type="ARBA" id="ARBA00022816"/>
    </source>
</evidence>
<dbReference type="EMBL" id="OX459126">
    <property type="protein sequence ID" value="CAI9118401.1"/>
    <property type="molecule type" value="Genomic_DNA"/>
</dbReference>
<dbReference type="FunFam" id="3.30.1610.10:FF:000002">
    <property type="entry name" value="nuclear pore complex protein NUP98A"/>
    <property type="match status" value="1"/>
</dbReference>
<feature type="domain" description="Peptidase S59" evidence="10">
    <location>
        <begin position="718"/>
        <end position="860"/>
    </location>
</feature>
<evidence type="ECO:0000259" key="10">
    <source>
        <dbReference type="PROSITE" id="PS51434"/>
    </source>
</evidence>
<keyword evidence="6" id="KW-0906">Nuclear pore complex</keyword>
<evidence type="ECO:0000256" key="8">
    <source>
        <dbReference type="ARBA" id="ARBA00065263"/>
    </source>
</evidence>
<evidence type="ECO:0000256" key="7">
    <source>
        <dbReference type="ARBA" id="ARBA00023242"/>
    </source>
</evidence>
<accession>A0AAV1EF70</accession>
<evidence type="ECO:0000256" key="4">
    <source>
        <dbReference type="ARBA" id="ARBA00022927"/>
    </source>
</evidence>
<dbReference type="GO" id="GO:0051028">
    <property type="term" value="P:mRNA transport"/>
    <property type="evidence" value="ECO:0007669"/>
    <property type="project" value="UniProtKB-KW"/>
</dbReference>
<comment type="subunit">
    <text evidence="8">Part of the nuclear pore complex (NPC). The NPC has an eight-fold symmetrical structure comprising a central transport channel and two rings, the cytoplasmic and nuclear rings, to which eight filaments are attached. The cytoplasmic filaments have loose ends, while the nuclear filaments are joined in a distal ring, forming a nuclear basket. NPCs are highly dynamic in configuration and composition, and can be devided in 3 subcomplexes, the NUP62 subcomplex, the NUP107-160 subcomplex and the NUP93 subcomplex, containing approximately 30 different nucleoporin proteins.</text>
</comment>